<keyword evidence="3" id="KW-0808">Transferase</keyword>
<evidence type="ECO:0000256" key="9">
    <source>
        <dbReference type="SAM" id="Phobius"/>
    </source>
</evidence>
<evidence type="ECO:0000313" key="13">
    <source>
        <dbReference type="Proteomes" id="UP001497457"/>
    </source>
</evidence>
<sequence length="402" mass="46517">MTAPSSPVGLKSIINSLVAFSIIVGFATFLFYQGQEGQVLMAIEHGHQEMQVQVAAEHHEQLRVKEEQVQLTAEPPDVSKEECNWSTGQWVYENVSRPLYSGLKCAFIFPELSCDKYGRKDAMYQHWRWQPHGCDLPRFNATRLLEKLRNKRLVFVGDSLNRNQWVSLVCMVEASIPDDRLKMRIQCNATIDFYWSPLLVESNSDDPIIHRVEYRIIRADRIDKHKPDMRMKIMYGSFEDGDARLEEVEMVDGFEIALKKLTEWLGENIDKNRTRIFFAGSSPTHNWASNWGGVDRNKCLNETEPVYKVGYKAAGTDYSMMEKAKSYFGTLEHKGIHVEILNITELSEYRKDGHPTVFRKQFAPLTKEQMTNPASYADCTHWCLPGVPDVWNEFLYGYLMYK</sequence>
<evidence type="ECO:0000313" key="12">
    <source>
        <dbReference type="EMBL" id="CAM0152393.1"/>
    </source>
</evidence>
<evidence type="ECO:0000256" key="1">
    <source>
        <dbReference type="ARBA" id="ARBA00004323"/>
    </source>
</evidence>
<evidence type="ECO:0000256" key="3">
    <source>
        <dbReference type="ARBA" id="ARBA00022679"/>
    </source>
</evidence>
<gene>
    <name evidence="12" type="ORF">URODEC1_LOCUS125222</name>
</gene>
<feature type="domain" description="Trichome birefringence-like C-terminal" evidence="10">
    <location>
        <begin position="136"/>
        <end position="225"/>
    </location>
</feature>
<comment type="similarity">
    <text evidence="2">Belongs to the PC-esterase family. TBL subfamily.</text>
</comment>
<keyword evidence="4 9" id="KW-0812">Transmembrane</keyword>
<comment type="caution">
    <text evidence="12">The sequence shown here is derived from an EMBL/GenBank/DDBJ whole genome shotgun (WGS) entry which is preliminary data.</text>
</comment>
<evidence type="ECO:0000259" key="10">
    <source>
        <dbReference type="Pfam" id="PF13839"/>
    </source>
</evidence>
<dbReference type="GO" id="GO:1990538">
    <property type="term" value="F:xylan O-acetyltransferase activity"/>
    <property type="evidence" value="ECO:0007669"/>
    <property type="project" value="UniProtKB-ARBA"/>
</dbReference>
<keyword evidence="8 9" id="KW-0472">Membrane</keyword>
<evidence type="ECO:0000256" key="6">
    <source>
        <dbReference type="ARBA" id="ARBA00022989"/>
    </source>
</evidence>
<reference evidence="12 13" key="1">
    <citation type="submission" date="2024-10" db="EMBL/GenBank/DDBJ databases">
        <authorList>
            <person name="Ryan C."/>
        </authorList>
    </citation>
    <scope>NUCLEOTIDE SEQUENCE [LARGE SCALE GENOMIC DNA]</scope>
</reference>
<evidence type="ECO:0000256" key="8">
    <source>
        <dbReference type="ARBA" id="ARBA00023136"/>
    </source>
</evidence>
<feature type="domain" description="Trichome birefringence-like N-terminal" evidence="11">
    <location>
        <begin position="81"/>
        <end position="135"/>
    </location>
</feature>
<protein>
    <recommendedName>
        <fullName evidence="14">Trichome birefringence-like N-terminal domain-containing protein</fullName>
    </recommendedName>
</protein>
<dbReference type="AlphaFoldDB" id="A0ABC9HEY5"/>
<keyword evidence="7" id="KW-0333">Golgi apparatus</keyword>
<dbReference type="Pfam" id="PF13839">
    <property type="entry name" value="PC-Esterase"/>
    <property type="match status" value="2"/>
</dbReference>
<dbReference type="GO" id="GO:0000139">
    <property type="term" value="C:Golgi membrane"/>
    <property type="evidence" value="ECO:0007669"/>
    <property type="project" value="UniProtKB-SubCell"/>
</dbReference>
<accession>A0ABC9HEY5</accession>
<evidence type="ECO:0000256" key="5">
    <source>
        <dbReference type="ARBA" id="ARBA00022968"/>
    </source>
</evidence>
<comment type="subcellular location">
    <subcellularLocation>
        <location evidence="1">Golgi apparatus membrane</location>
        <topology evidence="1">Single-pass type II membrane protein</topology>
    </subcellularLocation>
</comment>
<evidence type="ECO:0000256" key="4">
    <source>
        <dbReference type="ARBA" id="ARBA00022692"/>
    </source>
</evidence>
<dbReference type="InterPro" id="IPR029962">
    <property type="entry name" value="TBL"/>
</dbReference>
<dbReference type="EMBL" id="CAXIPR030005754">
    <property type="protein sequence ID" value="CAM0152393.1"/>
    <property type="molecule type" value="Genomic_DNA"/>
</dbReference>
<dbReference type="InterPro" id="IPR025846">
    <property type="entry name" value="TBL_N"/>
</dbReference>
<feature type="transmembrane region" description="Helical" evidence="9">
    <location>
        <begin position="12"/>
        <end position="32"/>
    </location>
</feature>
<keyword evidence="6 9" id="KW-1133">Transmembrane helix</keyword>
<evidence type="ECO:0008006" key="14">
    <source>
        <dbReference type="Google" id="ProtNLM"/>
    </source>
</evidence>
<proteinExistence type="inferred from homology"/>
<keyword evidence="13" id="KW-1185">Reference proteome</keyword>
<keyword evidence="5" id="KW-0735">Signal-anchor</keyword>
<name>A0ABC9HEY5_9POAL</name>
<dbReference type="Proteomes" id="UP001497457">
    <property type="component" value="Unassembled WGS sequence"/>
</dbReference>
<organism evidence="12 13">
    <name type="scientific">Urochloa decumbens</name>
    <dbReference type="NCBI Taxonomy" id="240449"/>
    <lineage>
        <taxon>Eukaryota</taxon>
        <taxon>Viridiplantae</taxon>
        <taxon>Streptophyta</taxon>
        <taxon>Embryophyta</taxon>
        <taxon>Tracheophyta</taxon>
        <taxon>Spermatophyta</taxon>
        <taxon>Magnoliopsida</taxon>
        <taxon>Liliopsida</taxon>
        <taxon>Poales</taxon>
        <taxon>Poaceae</taxon>
        <taxon>PACMAD clade</taxon>
        <taxon>Panicoideae</taxon>
        <taxon>Panicodae</taxon>
        <taxon>Paniceae</taxon>
        <taxon>Melinidinae</taxon>
        <taxon>Urochloa</taxon>
    </lineage>
</organism>
<dbReference type="InterPro" id="IPR026057">
    <property type="entry name" value="TBL_C"/>
</dbReference>
<evidence type="ECO:0000256" key="7">
    <source>
        <dbReference type="ARBA" id="ARBA00023034"/>
    </source>
</evidence>
<dbReference type="Pfam" id="PF14416">
    <property type="entry name" value="PMR5N"/>
    <property type="match status" value="1"/>
</dbReference>
<dbReference type="PANTHER" id="PTHR32285">
    <property type="entry name" value="PROTEIN TRICHOME BIREFRINGENCE-LIKE 9-RELATED"/>
    <property type="match status" value="1"/>
</dbReference>
<evidence type="ECO:0000256" key="2">
    <source>
        <dbReference type="ARBA" id="ARBA00007727"/>
    </source>
</evidence>
<feature type="domain" description="Trichome birefringence-like C-terminal" evidence="10">
    <location>
        <begin position="237"/>
        <end position="396"/>
    </location>
</feature>
<dbReference type="PANTHER" id="PTHR32285:SF233">
    <property type="entry name" value="PROTEIN TRICHOME BIREFRINGENCE-LIKE 34"/>
    <property type="match status" value="1"/>
</dbReference>
<evidence type="ECO:0000259" key="11">
    <source>
        <dbReference type="Pfam" id="PF14416"/>
    </source>
</evidence>